<dbReference type="NCBIfam" id="TIGR04556">
    <property type="entry name" value="PKS_assoc"/>
    <property type="match status" value="1"/>
</dbReference>
<dbReference type="SMART" id="SM00825">
    <property type="entry name" value="PKS_KS"/>
    <property type="match status" value="1"/>
</dbReference>
<dbReference type="EMBL" id="CAUJNA010000133">
    <property type="protein sequence ID" value="CAJ1372416.1"/>
    <property type="molecule type" value="Genomic_DNA"/>
</dbReference>
<evidence type="ECO:0000313" key="5">
    <source>
        <dbReference type="EMBL" id="CAJ1372416.1"/>
    </source>
</evidence>
<dbReference type="InterPro" id="IPR016039">
    <property type="entry name" value="Thiolase-like"/>
</dbReference>
<evidence type="ECO:0000256" key="1">
    <source>
        <dbReference type="ARBA" id="ARBA00022450"/>
    </source>
</evidence>
<reference evidence="5" key="1">
    <citation type="submission" date="2023-08" db="EMBL/GenBank/DDBJ databases">
        <authorList>
            <person name="Chen Y."/>
            <person name="Shah S."/>
            <person name="Dougan E. K."/>
            <person name="Thang M."/>
            <person name="Chan C."/>
        </authorList>
    </citation>
    <scope>NUCLEOTIDE SEQUENCE</scope>
</reference>
<keyword evidence="3" id="KW-0808">Transferase</keyword>
<dbReference type="InterPro" id="IPR050091">
    <property type="entry name" value="PKS_NRPS_Biosynth_Enz"/>
</dbReference>
<evidence type="ECO:0000256" key="3">
    <source>
        <dbReference type="RuleBase" id="RU003694"/>
    </source>
</evidence>
<protein>
    <recommendedName>
        <fullName evidence="4">Ketosynthase family 3 (KS3) domain-containing protein</fullName>
    </recommendedName>
</protein>
<gene>
    <name evidence="5" type="ORF">EVOR1521_LOCUS2504</name>
</gene>
<dbReference type="InterPro" id="IPR030834">
    <property type="entry name" value="PKS_assoc_dom"/>
</dbReference>
<dbReference type="InterPro" id="IPR014030">
    <property type="entry name" value="Ketoacyl_synth_N"/>
</dbReference>
<dbReference type="Gene3D" id="3.40.47.10">
    <property type="match status" value="1"/>
</dbReference>
<dbReference type="Proteomes" id="UP001178507">
    <property type="component" value="Unassembled WGS sequence"/>
</dbReference>
<dbReference type="CDD" id="cd00833">
    <property type="entry name" value="PKS"/>
    <property type="match status" value="1"/>
</dbReference>
<dbReference type="InterPro" id="IPR014031">
    <property type="entry name" value="Ketoacyl_synth_C"/>
</dbReference>
<keyword evidence="6" id="KW-1185">Reference proteome</keyword>
<dbReference type="PROSITE" id="PS52004">
    <property type="entry name" value="KS3_2"/>
    <property type="match status" value="1"/>
</dbReference>
<dbReference type="GO" id="GO:0006633">
    <property type="term" value="P:fatty acid biosynthetic process"/>
    <property type="evidence" value="ECO:0007669"/>
    <property type="project" value="TreeGrafter"/>
</dbReference>
<evidence type="ECO:0000259" key="4">
    <source>
        <dbReference type="PROSITE" id="PS52004"/>
    </source>
</evidence>
<organism evidence="5 6">
    <name type="scientific">Effrenium voratum</name>
    <dbReference type="NCBI Taxonomy" id="2562239"/>
    <lineage>
        <taxon>Eukaryota</taxon>
        <taxon>Sar</taxon>
        <taxon>Alveolata</taxon>
        <taxon>Dinophyceae</taxon>
        <taxon>Suessiales</taxon>
        <taxon>Symbiodiniaceae</taxon>
        <taxon>Effrenium</taxon>
    </lineage>
</organism>
<evidence type="ECO:0000256" key="2">
    <source>
        <dbReference type="ARBA" id="ARBA00022553"/>
    </source>
</evidence>
<comment type="similarity">
    <text evidence="3">Belongs to the thiolase-like superfamily. Beta-ketoacyl-ACP synthases family.</text>
</comment>
<dbReference type="InterPro" id="IPR020841">
    <property type="entry name" value="PKS_Beta-ketoAc_synthase_dom"/>
</dbReference>
<comment type="caution">
    <text evidence="5">The sequence shown here is derived from an EMBL/GenBank/DDBJ whole genome shotgun (WGS) entry which is preliminary data.</text>
</comment>
<dbReference type="GO" id="GO:0004312">
    <property type="term" value="F:fatty acid synthase activity"/>
    <property type="evidence" value="ECO:0007669"/>
    <property type="project" value="TreeGrafter"/>
</dbReference>
<dbReference type="Pfam" id="PF02801">
    <property type="entry name" value="Ketoacyl-synt_C"/>
    <property type="match status" value="1"/>
</dbReference>
<keyword evidence="1" id="KW-0596">Phosphopantetheine</keyword>
<dbReference type="SUPFAM" id="SSF53901">
    <property type="entry name" value="Thiolase-like"/>
    <property type="match status" value="1"/>
</dbReference>
<sequence>MLSQRLLPAAPTPSAAAKALLEPVVEGIRLGGLVEIHSLSGVELQAFSEDVNGSVGQAVSFDSGSGKFHVYLSCGAAGHFSPHNVRPAEAPKRPGEGGALDSFDVLVGPRTDGKILGGEISTCLMEKGFCVLRICQSARLANQSWTRMKDMSETQRLSRFPEEVEQGYLGFGCRGKVAWLDTAGELDQDSAIQSNNANLSYLAQSIQPYAGDVLDGQLDSRTPGLVCLTIDGSGDADCPCPEATDESLGVFLQTWRRTLGRAVHFMGPYPADVELDAKETVKATKVPTLRENVKIRAVPNTILLFRPDVYDYTCAAPKNTLMLITNYLAAVPDMVFGNIQGDTDWLLKEEGPPPPAGEEHIHVVNSVTRLPGNADSQWHNWSGLRAGNDTIVQVPITRWDVNVYWTPDENVFEPWQTTTRHQSLCEGAEFFDNRYFEISNNEANGMDPVQRLVLECGAQSMAMVGLTKKECNRKSTHAGFCVGNDKLDWMTCEKEVTPSGTGTVLAIIANRFSFVFNLKGPNFVCDTACSASLTSTHCARFMISNRQFDPLDFFISMGAHLCLSPGPFIGCSQSHMSSPKGRCFTFNSSADGYLRGEGVSGFMMKWGAFTPEQSMSILRSTACGQDGRSASLTAPNGPAQEEMVTRAIKEALMTPPESTAWECHGTGTSLGDPIEVGAVRKVQIRKPRTEPLMIGSAKTNIGHLEGGAAMGGIVKCIMQCRQAKCAPTQHLRTLNPHLEHTTFDAHFETEPLAFATNQGNSQVSSFGFGGTNAHGVFWGQNVSIKEDVEKVWMKKLLSRPPPEVRPMGLDFDKWEADFPDTRMVRKGAKFSLSMGPDEGNEPLRWDVVDESREIEVDDAEATYAITGNFNNWDDEEAVPMEDGEVPGVHRTTLQVPAGGELHFHLLKGGDAKQVVGPETDDCLKKGARIVGPQQNFKNKWVVQAPEGKEVRIEFFSRGDCERLAVHDSVPGRRSILWIVSREGAMPLETGDDE</sequence>
<feature type="domain" description="Ketosynthase family 3 (KS3)" evidence="4">
    <location>
        <begin position="358"/>
        <end position="779"/>
    </location>
</feature>
<evidence type="ECO:0000313" key="6">
    <source>
        <dbReference type="Proteomes" id="UP001178507"/>
    </source>
</evidence>
<proteinExistence type="inferred from homology"/>
<dbReference type="PANTHER" id="PTHR43775">
    <property type="entry name" value="FATTY ACID SYNTHASE"/>
    <property type="match status" value="1"/>
</dbReference>
<dbReference type="PANTHER" id="PTHR43775:SF37">
    <property type="entry name" value="SI:DKEY-61P9.11"/>
    <property type="match status" value="1"/>
</dbReference>
<accession>A0AA36HNH9</accession>
<dbReference type="Pfam" id="PF00109">
    <property type="entry name" value="ketoacyl-synt"/>
    <property type="match status" value="1"/>
</dbReference>
<dbReference type="AlphaFoldDB" id="A0AA36HNH9"/>
<name>A0AA36HNH9_9DINO</name>
<keyword evidence="2" id="KW-0597">Phosphoprotein</keyword>